<dbReference type="KEGG" id="tatv:25779255"/>
<organism evidence="2 3">
    <name type="scientific">Hypocrea atroviridis (strain ATCC 20476 / IMI 206040)</name>
    <name type="common">Trichoderma atroviride</name>
    <dbReference type="NCBI Taxonomy" id="452589"/>
    <lineage>
        <taxon>Eukaryota</taxon>
        <taxon>Fungi</taxon>
        <taxon>Dikarya</taxon>
        <taxon>Ascomycota</taxon>
        <taxon>Pezizomycotina</taxon>
        <taxon>Sordariomycetes</taxon>
        <taxon>Hypocreomycetidae</taxon>
        <taxon>Hypocreales</taxon>
        <taxon>Hypocreaceae</taxon>
        <taxon>Trichoderma</taxon>
    </lineage>
</organism>
<reference evidence="2 3" key="1">
    <citation type="journal article" date="2011" name="Genome Biol.">
        <title>Comparative genome sequence analysis underscores mycoparasitism as the ancestral life style of Trichoderma.</title>
        <authorList>
            <person name="Kubicek C.P."/>
            <person name="Herrera-Estrella A."/>
            <person name="Seidl-Seiboth V."/>
            <person name="Martinez D.A."/>
            <person name="Druzhinina I.S."/>
            <person name="Thon M."/>
            <person name="Zeilinger S."/>
            <person name="Casas-Flores S."/>
            <person name="Horwitz B.A."/>
            <person name="Mukherjee P.K."/>
            <person name="Mukherjee M."/>
            <person name="Kredics L."/>
            <person name="Alcaraz L.D."/>
            <person name="Aerts A."/>
            <person name="Antal Z."/>
            <person name="Atanasova L."/>
            <person name="Cervantes-Badillo M.G."/>
            <person name="Challacombe J."/>
            <person name="Chertkov O."/>
            <person name="McCluskey K."/>
            <person name="Coulpier F."/>
            <person name="Deshpande N."/>
            <person name="von Doehren H."/>
            <person name="Ebbole D.J."/>
            <person name="Esquivel-Naranjo E.U."/>
            <person name="Fekete E."/>
            <person name="Flipphi M."/>
            <person name="Glaser F."/>
            <person name="Gomez-Rodriguez E.Y."/>
            <person name="Gruber S."/>
            <person name="Han C."/>
            <person name="Henrissat B."/>
            <person name="Hermosa R."/>
            <person name="Hernandez-Onate M."/>
            <person name="Karaffa L."/>
            <person name="Kosti I."/>
            <person name="Le Crom S."/>
            <person name="Lindquist E."/>
            <person name="Lucas S."/>
            <person name="Luebeck M."/>
            <person name="Luebeck P.S."/>
            <person name="Margeot A."/>
            <person name="Metz B."/>
            <person name="Misra M."/>
            <person name="Nevalainen H."/>
            <person name="Omann M."/>
            <person name="Packer N."/>
            <person name="Perrone G."/>
            <person name="Uresti-Rivera E.E."/>
            <person name="Salamov A."/>
            <person name="Schmoll M."/>
            <person name="Seiboth B."/>
            <person name="Shapiro H."/>
            <person name="Sukno S."/>
            <person name="Tamayo-Ramos J.A."/>
            <person name="Tisch D."/>
            <person name="Wiest A."/>
            <person name="Wilkinson H.H."/>
            <person name="Zhang M."/>
            <person name="Coutinho P.M."/>
            <person name="Kenerley C.M."/>
            <person name="Monte E."/>
            <person name="Baker S.E."/>
            <person name="Grigoriev I.V."/>
        </authorList>
    </citation>
    <scope>NUCLEOTIDE SEQUENCE [LARGE SCALE GENOMIC DNA]</scope>
    <source>
        <strain evidence="3">ATCC 20476 / IMI 206040</strain>
    </source>
</reference>
<gene>
    <name evidence="2" type="ORF">TRIATDRAFT_270580</name>
</gene>
<dbReference type="OrthoDB" id="10285836at2759"/>
<evidence type="ECO:0000313" key="3">
    <source>
        <dbReference type="Proteomes" id="UP000005426"/>
    </source>
</evidence>
<dbReference type="GeneID" id="25779255"/>
<dbReference type="Proteomes" id="UP000005426">
    <property type="component" value="Unassembled WGS sequence"/>
</dbReference>
<dbReference type="AlphaFoldDB" id="G9NHX2"/>
<dbReference type="EMBL" id="ABDG02000016">
    <property type="protein sequence ID" value="EHK49391.1"/>
    <property type="molecule type" value="Genomic_DNA"/>
</dbReference>
<protein>
    <submittedName>
        <fullName evidence="2">Uncharacterized protein</fullName>
    </submittedName>
</protein>
<name>G9NHX2_HYPAI</name>
<evidence type="ECO:0000313" key="2">
    <source>
        <dbReference type="EMBL" id="EHK49391.1"/>
    </source>
</evidence>
<feature type="signal peptide" evidence="1">
    <location>
        <begin position="1"/>
        <end position="19"/>
    </location>
</feature>
<proteinExistence type="predicted"/>
<feature type="chain" id="PRO_5003524951" evidence="1">
    <location>
        <begin position="20"/>
        <end position="241"/>
    </location>
</feature>
<comment type="caution">
    <text evidence="2">The sequence shown here is derived from an EMBL/GenBank/DDBJ whole genome shotgun (WGS) entry which is preliminary data.</text>
</comment>
<accession>G9NHX2</accession>
<dbReference type="HOGENOM" id="CLU_1151914_0_0_1"/>
<keyword evidence="3" id="KW-1185">Reference proteome</keyword>
<keyword evidence="1" id="KW-0732">Signal</keyword>
<sequence>MRFTIATTALLAYAGVSMANVCTLVGYTWEDQDVFSGIAGEAYGDEGFELYYQGGVHISGGTFSSDGSAFNSVAKHTIDQHYLHTAESIIWTPSMNGIAMNSEIRAIVGELGQDLLLLNNKPELLKSAVPGTEQKDYPYKYSDGADTNGLNLEIAINRKVTLESMEKNERGKVNAHQLGDLKDAVTGLADVEIKQKLKCRDTRGAEVGRRQQGYIPWSPATKTIVRFPGRVLLLGLLANSS</sequence>
<evidence type="ECO:0000256" key="1">
    <source>
        <dbReference type="SAM" id="SignalP"/>
    </source>
</evidence>